<gene>
    <name evidence="1" type="ORF">CKY20_05035</name>
</gene>
<organism evidence="1 2">
    <name type="scientific">Capnocytophaga canis</name>
    <dbReference type="NCBI Taxonomy" id="1848903"/>
    <lineage>
        <taxon>Bacteria</taxon>
        <taxon>Pseudomonadati</taxon>
        <taxon>Bacteroidota</taxon>
        <taxon>Flavobacteriia</taxon>
        <taxon>Flavobacteriales</taxon>
        <taxon>Flavobacteriaceae</taxon>
        <taxon>Capnocytophaga</taxon>
    </lineage>
</organism>
<dbReference type="EMBL" id="NSDI01000004">
    <property type="protein sequence ID" value="RIY36894.1"/>
    <property type="molecule type" value="Genomic_DNA"/>
</dbReference>
<dbReference type="Proteomes" id="UP000265497">
    <property type="component" value="Unassembled WGS sequence"/>
</dbReference>
<dbReference type="AlphaFoldDB" id="A0A3A1YKW7"/>
<proteinExistence type="predicted"/>
<sequence>MKSSIQTIIENFPKCCDAKSNKVAKENGKRFEIQCAKNYYLKIRVDGCLIPNTDRTKCDYLFIRNYPSKTNKMETEKETEFYFVELKGKNIDEAFEQIENTIKHIKTQIPFLTKEKILGFIVSSKVPKGGTDTTKLRQKFAKKYGRNLHIQNKEFKYMPQ</sequence>
<dbReference type="RefSeq" id="WP_119652459.1">
    <property type="nucleotide sequence ID" value="NZ_NSDI01000004.1"/>
</dbReference>
<name>A0A3A1YKW7_9FLAO</name>
<accession>A0A3A1YKW7</accession>
<reference evidence="1 2" key="1">
    <citation type="submission" date="2017-08" db="EMBL/GenBank/DDBJ databases">
        <title>Capnocytophaga canis 17-158 assembly.</title>
        <authorList>
            <person name="Gulvik C.A."/>
        </authorList>
    </citation>
    <scope>NUCLEOTIDE SEQUENCE [LARGE SCALE GENOMIC DNA]</scope>
    <source>
        <strain evidence="1 2">17-158</strain>
    </source>
</reference>
<evidence type="ECO:0000313" key="1">
    <source>
        <dbReference type="EMBL" id="RIY36894.1"/>
    </source>
</evidence>
<comment type="caution">
    <text evidence="1">The sequence shown here is derived from an EMBL/GenBank/DDBJ whole genome shotgun (WGS) entry which is preliminary data.</text>
</comment>
<evidence type="ECO:0000313" key="2">
    <source>
        <dbReference type="Proteomes" id="UP000265497"/>
    </source>
</evidence>
<protein>
    <submittedName>
        <fullName evidence="1">Uncharacterized protein</fullName>
    </submittedName>
</protein>